<dbReference type="InterPro" id="IPR023214">
    <property type="entry name" value="HAD_sf"/>
</dbReference>
<evidence type="ECO:0008006" key="3">
    <source>
        <dbReference type="Google" id="ProtNLM"/>
    </source>
</evidence>
<reference evidence="1 2" key="1">
    <citation type="submission" date="2016-10" db="EMBL/GenBank/DDBJ databases">
        <authorList>
            <person name="de Groot N.N."/>
        </authorList>
    </citation>
    <scope>NUCLEOTIDE SEQUENCE [LARGE SCALE GENOMIC DNA]</scope>
    <source>
        <strain evidence="1 2">CGMCC 1.5070</strain>
    </source>
</reference>
<dbReference type="RefSeq" id="WP_092755153.1">
    <property type="nucleotide sequence ID" value="NZ_FOCG01000002.1"/>
</dbReference>
<dbReference type="GO" id="GO:0000287">
    <property type="term" value="F:magnesium ion binding"/>
    <property type="evidence" value="ECO:0007669"/>
    <property type="project" value="TreeGrafter"/>
</dbReference>
<evidence type="ECO:0000313" key="1">
    <source>
        <dbReference type="EMBL" id="SEM97139.1"/>
    </source>
</evidence>
<proteinExistence type="predicted"/>
<accession>A0A1H8CQF2</accession>
<dbReference type="PANTHER" id="PTHR10000:SF8">
    <property type="entry name" value="HAD SUPERFAMILY HYDROLASE-LIKE, TYPE 3"/>
    <property type="match status" value="1"/>
</dbReference>
<dbReference type="Gene3D" id="3.30.1240.10">
    <property type="match status" value="1"/>
</dbReference>
<keyword evidence="2" id="KW-1185">Reference proteome</keyword>
<dbReference type="STRING" id="474960.SAMN05216180_2274"/>
<dbReference type="OrthoDB" id="9810101at2"/>
<name>A0A1H8CQF2_9FIRM</name>
<dbReference type="InterPro" id="IPR036412">
    <property type="entry name" value="HAD-like_sf"/>
</dbReference>
<dbReference type="SUPFAM" id="SSF56784">
    <property type="entry name" value="HAD-like"/>
    <property type="match status" value="1"/>
</dbReference>
<dbReference type="AlphaFoldDB" id="A0A1H8CQF2"/>
<dbReference type="Proteomes" id="UP000199158">
    <property type="component" value="Unassembled WGS sequence"/>
</dbReference>
<organism evidence="1 2">
    <name type="scientific">Hydrogenoanaerobacterium saccharovorans</name>
    <dbReference type="NCBI Taxonomy" id="474960"/>
    <lineage>
        <taxon>Bacteria</taxon>
        <taxon>Bacillati</taxon>
        <taxon>Bacillota</taxon>
        <taxon>Clostridia</taxon>
        <taxon>Eubacteriales</taxon>
        <taxon>Oscillospiraceae</taxon>
        <taxon>Hydrogenoanaerobacterium</taxon>
    </lineage>
</organism>
<dbReference type="Pfam" id="PF08282">
    <property type="entry name" value="Hydrolase_3"/>
    <property type="match status" value="1"/>
</dbReference>
<dbReference type="EMBL" id="FOCG01000002">
    <property type="protein sequence ID" value="SEM97139.1"/>
    <property type="molecule type" value="Genomic_DNA"/>
</dbReference>
<dbReference type="GO" id="GO:0005829">
    <property type="term" value="C:cytosol"/>
    <property type="evidence" value="ECO:0007669"/>
    <property type="project" value="TreeGrafter"/>
</dbReference>
<evidence type="ECO:0000313" key="2">
    <source>
        <dbReference type="Proteomes" id="UP000199158"/>
    </source>
</evidence>
<dbReference type="PANTHER" id="PTHR10000">
    <property type="entry name" value="PHOSPHOSERINE PHOSPHATASE"/>
    <property type="match status" value="1"/>
</dbReference>
<gene>
    <name evidence="1" type="ORF">SAMN05216180_2274</name>
</gene>
<sequence>MSTLYITDLDGTLLNKQSAVSEHSAKIINQLIDQGALFSVATARSAASAMEKLSDIHFHLPVALMNGVLMFDTHTHTYTHHIAIDNVNAATVMDVMDKYGQTAYVFTFAQNQLYANYKCFSTQFQQKFCDERKSSGLKKFEMVDTFQSLLGVRDVIFFSMTGTYEQLLPICDELKTVTQGLNILMYKDFVEGIWFLEIFDASASKASALRYLKQYSGASEAVCFGDNYNDVDMMHTADRSYAVANAVDAAKQAATAVIGYNYNDAVAEFIREDYKKADIK</sequence>
<protein>
    <recommendedName>
        <fullName evidence="3">Cof subfamily of IIB subfamily of haloacid dehalogenase superfamily/HAD-superfamily hydrolase, subfamily IIB</fullName>
    </recommendedName>
</protein>
<dbReference type="GO" id="GO:0016791">
    <property type="term" value="F:phosphatase activity"/>
    <property type="evidence" value="ECO:0007669"/>
    <property type="project" value="TreeGrafter"/>
</dbReference>
<dbReference type="Gene3D" id="3.40.50.1000">
    <property type="entry name" value="HAD superfamily/HAD-like"/>
    <property type="match status" value="1"/>
</dbReference>